<keyword evidence="3" id="KW-0812">Transmembrane</keyword>
<gene>
    <name evidence="6" type="ORF">LSAA_10837</name>
</gene>
<comment type="subcellular location">
    <subcellularLocation>
        <location evidence="1">Membrane</location>
        <topology evidence="1">Single-pass type IV membrane protein</topology>
    </subcellularLocation>
</comment>
<sequence length="294" mass="33760">MKEIGKSDWLYFIIVIIIIIVSSSIVNRKQNKMEKFDKPPKPEQVLIIQPSNELEFVGPFNRPVTRVMSLTNPTDSRPNSGIVDPKKCVSISVGLQPFDYDPSERNKHKFMVQSMFAPDGYFNMEDLWKEANGNNLMDSKLRCLFTCPTEPDSVTSSEKLPEALPTEKVVSSSSVSSAKSNDNELKRSVDEIKKLQEEISSIRQENICVKEEMMRQKRLASNNEVESSTPSSFVVSAYYVSYWIHHWKMDYLKGSKIIYNLTSFYQEVAGYNNNNKKDFIKIILGKKNVNKIMR</sequence>
<protein>
    <submittedName>
        <fullName evidence="6">VAPB</fullName>
    </submittedName>
</protein>
<evidence type="ECO:0000313" key="6">
    <source>
        <dbReference type="EMBL" id="CAF2937520.1"/>
    </source>
</evidence>
<dbReference type="PROSITE" id="PS50202">
    <property type="entry name" value="MSP"/>
    <property type="match status" value="1"/>
</dbReference>
<dbReference type="EMBL" id="HG994584">
    <property type="protein sequence ID" value="CAF2937520.1"/>
    <property type="molecule type" value="Genomic_DNA"/>
</dbReference>
<accession>A0A7R8CUL1</accession>
<evidence type="ECO:0000313" key="7">
    <source>
        <dbReference type="Proteomes" id="UP000675881"/>
    </source>
</evidence>
<dbReference type="GO" id="GO:0061817">
    <property type="term" value="P:endoplasmic reticulum-plasma membrane tethering"/>
    <property type="evidence" value="ECO:0007669"/>
    <property type="project" value="TreeGrafter"/>
</dbReference>
<dbReference type="AlphaFoldDB" id="A0A7R8CUL1"/>
<proteinExistence type="inferred from homology"/>
<dbReference type="InterPro" id="IPR013783">
    <property type="entry name" value="Ig-like_fold"/>
</dbReference>
<dbReference type="InterPro" id="IPR000535">
    <property type="entry name" value="MSP_dom"/>
</dbReference>
<dbReference type="OrthoDB" id="264603at2759"/>
<name>A0A7R8CUL1_LEPSM</name>
<keyword evidence="7" id="KW-1185">Reference proteome</keyword>
<dbReference type="InterPro" id="IPR016763">
    <property type="entry name" value="VAP"/>
</dbReference>
<reference evidence="6" key="1">
    <citation type="submission" date="2021-02" db="EMBL/GenBank/DDBJ databases">
        <authorList>
            <person name="Bekaert M."/>
        </authorList>
    </citation>
    <scope>NUCLEOTIDE SEQUENCE</scope>
    <source>
        <strain evidence="6">IoA-00</strain>
    </source>
</reference>
<evidence type="ECO:0000256" key="5">
    <source>
        <dbReference type="ARBA" id="ARBA00023136"/>
    </source>
</evidence>
<keyword evidence="4" id="KW-1133">Transmembrane helix</keyword>
<keyword evidence="5" id="KW-0472">Membrane</keyword>
<evidence type="ECO:0000256" key="1">
    <source>
        <dbReference type="ARBA" id="ARBA00004211"/>
    </source>
</evidence>
<evidence type="ECO:0000256" key="2">
    <source>
        <dbReference type="ARBA" id="ARBA00008932"/>
    </source>
</evidence>
<dbReference type="Gene3D" id="2.60.40.10">
    <property type="entry name" value="Immunoglobulins"/>
    <property type="match status" value="2"/>
</dbReference>
<dbReference type="Proteomes" id="UP000675881">
    <property type="component" value="Chromosome 5"/>
</dbReference>
<evidence type="ECO:0000256" key="3">
    <source>
        <dbReference type="ARBA" id="ARBA00022692"/>
    </source>
</evidence>
<dbReference type="GO" id="GO:0005789">
    <property type="term" value="C:endoplasmic reticulum membrane"/>
    <property type="evidence" value="ECO:0007669"/>
    <property type="project" value="InterPro"/>
</dbReference>
<dbReference type="SUPFAM" id="SSF49354">
    <property type="entry name" value="PapD-like"/>
    <property type="match status" value="1"/>
</dbReference>
<dbReference type="PANTHER" id="PTHR10809">
    <property type="entry name" value="VESICLE-ASSOCIATED MEMBRANE PROTEIN-ASSOCIATED PROTEIN"/>
    <property type="match status" value="1"/>
</dbReference>
<dbReference type="GO" id="GO:0033149">
    <property type="term" value="F:FFAT motif binding"/>
    <property type="evidence" value="ECO:0007669"/>
    <property type="project" value="TreeGrafter"/>
</dbReference>
<dbReference type="PANTHER" id="PTHR10809:SF6">
    <property type="entry name" value="AT11025P-RELATED"/>
    <property type="match status" value="1"/>
</dbReference>
<dbReference type="GO" id="GO:0005886">
    <property type="term" value="C:plasma membrane"/>
    <property type="evidence" value="ECO:0007669"/>
    <property type="project" value="TreeGrafter"/>
</dbReference>
<dbReference type="InterPro" id="IPR008962">
    <property type="entry name" value="PapD-like_sf"/>
</dbReference>
<organism evidence="6 7">
    <name type="scientific">Lepeophtheirus salmonis</name>
    <name type="common">Salmon louse</name>
    <name type="synonym">Caligus salmonis</name>
    <dbReference type="NCBI Taxonomy" id="72036"/>
    <lineage>
        <taxon>Eukaryota</taxon>
        <taxon>Metazoa</taxon>
        <taxon>Ecdysozoa</taxon>
        <taxon>Arthropoda</taxon>
        <taxon>Crustacea</taxon>
        <taxon>Multicrustacea</taxon>
        <taxon>Hexanauplia</taxon>
        <taxon>Copepoda</taxon>
        <taxon>Siphonostomatoida</taxon>
        <taxon>Caligidae</taxon>
        <taxon>Lepeophtheirus</taxon>
    </lineage>
</organism>
<dbReference type="Pfam" id="PF00635">
    <property type="entry name" value="Motile_Sperm"/>
    <property type="match status" value="1"/>
</dbReference>
<comment type="similarity">
    <text evidence="2">Belongs to the VAMP-associated protein (VAP) (TC 9.B.17) family.</text>
</comment>
<evidence type="ECO:0000256" key="4">
    <source>
        <dbReference type="ARBA" id="ARBA00022989"/>
    </source>
</evidence>
<dbReference type="GO" id="GO:0090158">
    <property type="term" value="P:endoplasmic reticulum membrane organization"/>
    <property type="evidence" value="ECO:0007669"/>
    <property type="project" value="TreeGrafter"/>
</dbReference>